<gene>
    <name evidence="1" type="ORF">V1517DRAFT_189283</name>
</gene>
<organism evidence="1 2">
    <name type="scientific">Lipomyces orientalis</name>
    <dbReference type="NCBI Taxonomy" id="1233043"/>
    <lineage>
        <taxon>Eukaryota</taxon>
        <taxon>Fungi</taxon>
        <taxon>Dikarya</taxon>
        <taxon>Ascomycota</taxon>
        <taxon>Saccharomycotina</taxon>
        <taxon>Lipomycetes</taxon>
        <taxon>Lipomycetales</taxon>
        <taxon>Lipomycetaceae</taxon>
        <taxon>Lipomyces</taxon>
    </lineage>
</organism>
<evidence type="ECO:0000313" key="2">
    <source>
        <dbReference type="Proteomes" id="UP001489719"/>
    </source>
</evidence>
<comment type="caution">
    <text evidence="1">The sequence shown here is derived from an EMBL/GenBank/DDBJ whole genome shotgun (WGS) entry which is preliminary data.</text>
</comment>
<accession>A0ACC3TI94</accession>
<reference evidence="2" key="1">
    <citation type="journal article" date="2024" name="Front. Bioeng. Biotechnol.">
        <title>Genome-scale model development and genomic sequencing of the oleaginous clade Lipomyces.</title>
        <authorList>
            <person name="Czajka J.J."/>
            <person name="Han Y."/>
            <person name="Kim J."/>
            <person name="Mondo S.J."/>
            <person name="Hofstad B.A."/>
            <person name="Robles A."/>
            <person name="Haridas S."/>
            <person name="Riley R."/>
            <person name="LaButti K."/>
            <person name="Pangilinan J."/>
            <person name="Andreopoulos W."/>
            <person name="Lipzen A."/>
            <person name="Yan J."/>
            <person name="Wang M."/>
            <person name="Ng V."/>
            <person name="Grigoriev I.V."/>
            <person name="Spatafora J.W."/>
            <person name="Magnuson J.K."/>
            <person name="Baker S.E."/>
            <person name="Pomraning K.R."/>
        </authorList>
    </citation>
    <scope>NUCLEOTIDE SEQUENCE [LARGE SCALE GENOMIC DNA]</scope>
    <source>
        <strain evidence="2">CBS 10300</strain>
    </source>
</reference>
<dbReference type="Proteomes" id="UP001489719">
    <property type="component" value="Unassembled WGS sequence"/>
</dbReference>
<keyword evidence="2" id="KW-1185">Reference proteome</keyword>
<evidence type="ECO:0000313" key="1">
    <source>
        <dbReference type="EMBL" id="KAK9320915.1"/>
    </source>
</evidence>
<sequence length="77" mass="8404">MAIFWWLAISMCVVMEGYDMILIGNFYAYPTFAQKKGTYFPGVGYQLTAAWQAGLGNAFGIGAFFGALATALFSQLI</sequence>
<protein>
    <submittedName>
        <fullName evidence="1">Uncharacterized protein</fullName>
    </submittedName>
</protein>
<dbReference type="EMBL" id="MU970112">
    <property type="protein sequence ID" value="KAK9320915.1"/>
    <property type="molecule type" value="Genomic_DNA"/>
</dbReference>
<name>A0ACC3TI94_9ASCO</name>
<proteinExistence type="predicted"/>